<dbReference type="InterPro" id="IPR050362">
    <property type="entry name" value="Cation-dep_OMT"/>
</dbReference>
<name>A0A2N7S0G1_9MICC</name>
<dbReference type="InterPro" id="IPR029063">
    <property type="entry name" value="SAM-dependent_MTases_sf"/>
</dbReference>
<keyword evidence="2 4" id="KW-0808">Transferase</keyword>
<dbReference type="Proteomes" id="UP000235739">
    <property type="component" value="Unassembled WGS sequence"/>
</dbReference>
<keyword evidence="3" id="KW-0949">S-adenosyl-L-methionine</keyword>
<dbReference type="SUPFAM" id="SSF53335">
    <property type="entry name" value="S-adenosyl-L-methionine-dependent methyltransferases"/>
    <property type="match status" value="1"/>
</dbReference>
<evidence type="ECO:0000256" key="2">
    <source>
        <dbReference type="ARBA" id="ARBA00022679"/>
    </source>
</evidence>
<dbReference type="PANTHER" id="PTHR10509:SF14">
    <property type="entry name" value="CAFFEOYL-COA O-METHYLTRANSFERASE 3-RELATED"/>
    <property type="match status" value="1"/>
</dbReference>
<evidence type="ECO:0000313" key="4">
    <source>
        <dbReference type="EMBL" id="PMQ19632.1"/>
    </source>
</evidence>
<keyword evidence="1 4" id="KW-0489">Methyltransferase</keyword>
<dbReference type="Gene3D" id="3.40.50.150">
    <property type="entry name" value="Vaccinia Virus protein VP39"/>
    <property type="match status" value="1"/>
</dbReference>
<dbReference type="PANTHER" id="PTHR10509">
    <property type="entry name" value="O-METHYLTRANSFERASE-RELATED"/>
    <property type="match status" value="1"/>
</dbReference>
<dbReference type="Pfam" id="PF01596">
    <property type="entry name" value="Methyltransf_3"/>
    <property type="match status" value="1"/>
</dbReference>
<proteinExistence type="predicted"/>
<accession>A0A2N7S0G1</accession>
<comment type="caution">
    <text evidence="4">The sequence shown here is derived from an EMBL/GenBank/DDBJ whole genome shotgun (WGS) entry which is preliminary data.</text>
</comment>
<dbReference type="CDD" id="cd02440">
    <property type="entry name" value="AdoMet_MTases"/>
    <property type="match status" value="1"/>
</dbReference>
<sequence length="229" mass="24719">MIHHSADHHAAAVDEYLEQRLGLRIDALEAGREHAHNAGLPRIEVSPAQGKFLQLLVEITGARRVLEIGTLGGYSTSWLAKGVGESGTVISCEFEPLHASIARENLQRAGLSERVEIKLGAAQGSMESLISRESAPFDLIFIDADKRNNVRYLELAMDLARPGTVVVLDNVVRSGAILDAAADHGTQEADVRGVQDSLQWLRDDPRVSATALQTVGAKGWDGFALARVL</sequence>
<dbReference type="PROSITE" id="PS51682">
    <property type="entry name" value="SAM_OMT_I"/>
    <property type="match status" value="1"/>
</dbReference>
<evidence type="ECO:0000256" key="3">
    <source>
        <dbReference type="ARBA" id="ARBA00022691"/>
    </source>
</evidence>
<dbReference type="GO" id="GO:0008757">
    <property type="term" value="F:S-adenosylmethionine-dependent methyltransferase activity"/>
    <property type="evidence" value="ECO:0007669"/>
    <property type="project" value="TreeGrafter"/>
</dbReference>
<reference evidence="4 5" key="1">
    <citation type="journal article" date="2017" name="Elife">
        <title>Extensive horizontal gene transfer in cheese-associated bacteria.</title>
        <authorList>
            <person name="Bonham K.S."/>
            <person name="Wolfe B.E."/>
            <person name="Dutton R.J."/>
        </authorList>
    </citation>
    <scope>NUCLEOTIDE SEQUENCE [LARGE SCALE GENOMIC DNA]</scope>
    <source>
        <strain evidence="4 5">JB182</strain>
    </source>
</reference>
<dbReference type="GO" id="GO:0008171">
    <property type="term" value="F:O-methyltransferase activity"/>
    <property type="evidence" value="ECO:0007669"/>
    <property type="project" value="InterPro"/>
</dbReference>
<evidence type="ECO:0000313" key="5">
    <source>
        <dbReference type="Proteomes" id="UP000235739"/>
    </source>
</evidence>
<dbReference type="InterPro" id="IPR002935">
    <property type="entry name" value="SAM_O-MeTrfase"/>
</dbReference>
<dbReference type="RefSeq" id="WP_102598732.1">
    <property type="nucleotide sequence ID" value="NZ_JBQDJG010000059.1"/>
</dbReference>
<evidence type="ECO:0000256" key="1">
    <source>
        <dbReference type="ARBA" id="ARBA00022603"/>
    </source>
</evidence>
<dbReference type="GO" id="GO:0032259">
    <property type="term" value="P:methylation"/>
    <property type="evidence" value="ECO:0007669"/>
    <property type="project" value="UniProtKB-KW"/>
</dbReference>
<organism evidence="4 5">
    <name type="scientific">Glutamicibacter arilaitensis</name>
    <dbReference type="NCBI Taxonomy" id="256701"/>
    <lineage>
        <taxon>Bacteria</taxon>
        <taxon>Bacillati</taxon>
        <taxon>Actinomycetota</taxon>
        <taxon>Actinomycetes</taxon>
        <taxon>Micrococcales</taxon>
        <taxon>Micrococcaceae</taxon>
        <taxon>Glutamicibacter</taxon>
    </lineage>
</organism>
<dbReference type="EMBL" id="PNQX01000002">
    <property type="protein sequence ID" value="PMQ19632.1"/>
    <property type="molecule type" value="Genomic_DNA"/>
</dbReference>
<dbReference type="AlphaFoldDB" id="A0A2N7S0G1"/>
<gene>
    <name evidence="4" type="ORF">CIK84_13300</name>
</gene>
<protein>
    <submittedName>
        <fullName evidence="4">O-methyltransferase</fullName>
    </submittedName>
</protein>